<organism evidence="9 10">
    <name type="scientific">Diploptera punctata</name>
    <name type="common">Pacific beetle cockroach</name>
    <dbReference type="NCBI Taxonomy" id="6984"/>
    <lineage>
        <taxon>Eukaryota</taxon>
        <taxon>Metazoa</taxon>
        <taxon>Ecdysozoa</taxon>
        <taxon>Arthropoda</taxon>
        <taxon>Hexapoda</taxon>
        <taxon>Insecta</taxon>
        <taxon>Pterygota</taxon>
        <taxon>Neoptera</taxon>
        <taxon>Polyneoptera</taxon>
        <taxon>Dictyoptera</taxon>
        <taxon>Blattodea</taxon>
        <taxon>Blaberoidea</taxon>
        <taxon>Blaberidae</taxon>
        <taxon>Diplopterinae</taxon>
        <taxon>Diploptera</taxon>
    </lineage>
</organism>
<name>A0AAD7ZTT0_DIPPU</name>
<sequence length="156" mass="16593">AALRLYILGLNVLGHGVNPTFHKETTRHPPRCPLPRPPPPLNNSYVCELPSLHKEFPVPPLLPAAALIPQQTTTTVVVAGALPVGPKPAKVRCPVCHADIKTTTVTENQAGAHIACIVLCLLGCCLCSCIPYCMDSCKSVSHSCPSCKSYLGTYKA</sequence>
<dbReference type="PROSITE" id="PS51837">
    <property type="entry name" value="LITAF"/>
    <property type="match status" value="1"/>
</dbReference>
<comment type="subcellular location">
    <subcellularLocation>
        <location evidence="2">Endosome membrane</location>
        <topology evidence="2">Peripheral membrane protein</topology>
    </subcellularLocation>
    <subcellularLocation>
        <location evidence="1">Late endosome membrane</location>
    </subcellularLocation>
    <subcellularLocation>
        <location evidence="3">Lysosome membrane</location>
        <topology evidence="3">Peripheral membrane protein</topology>
        <orientation evidence="3">Cytoplasmic side</orientation>
    </subcellularLocation>
</comment>
<evidence type="ECO:0000256" key="3">
    <source>
        <dbReference type="ARBA" id="ARBA00004630"/>
    </source>
</evidence>
<dbReference type="PANTHER" id="PTHR23292:SF14">
    <property type="entry name" value="FI16615P1-RELATED"/>
    <property type="match status" value="1"/>
</dbReference>
<evidence type="ECO:0000259" key="8">
    <source>
        <dbReference type="PROSITE" id="PS51837"/>
    </source>
</evidence>
<comment type="caution">
    <text evidence="9">The sequence shown here is derived from an EMBL/GenBank/DDBJ whole genome shotgun (WGS) entry which is preliminary data.</text>
</comment>
<evidence type="ECO:0000313" key="10">
    <source>
        <dbReference type="Proteomes" id="UP001233999"/>
    </source>
</evidence>
<dbReference type="GO" id="GO:0005765">
    <property type="term" value="C:lysosomal membrane"/>
    <property type="evidence" value="ECO:0007669"/>
    <property type="project" value="UniProtKB-SubCell"/>
</dbReference>
<dbReference type="EMBL" id="JASPKZ010007004">
    <property type="protein sequence ID" value="KAJ9586567.1"/>
    <property type="molecule type" value="Genomic_DNA"/>
</dbReference>
<reference evidence="9" key="1">
    <citation type="journal article" date="2023" name="IScience">
        <title>Live-bearing cockroach genome reveals convergent evolutionary mechanisms linked to viviparity in insects and beyond.</title>
        <authorList>
            <person name="Fouks B."/>
            <person name="Harrison M.C."/>
            <person name="Mikhailova A.A."/>
            <person name="Marchal E."/>
            <person name="English S."/>
            <person name="Carruthers M."/>
            <person name="Jennings E.C."/>
            <person name="Chiamaka E.L."/>
            <person name="Frigard R.A."/>
            <person name="Pippel M."/>
            <person name="Attardo G.M."/>
            <person name="Benoit J.B."/>
            <person name="Bornberg-Bauer E."/>
            <person name="Tobe S.S."/>
        </authorList>
    </citation>
    <scope>NUCLEOTIDE SEQUENCE</scope>
    <source>
        <strain evidence="9">Stay&amp;Tobe</strain>
    </source>
</reference>
<proteinExistence type="inferred from homology"/>
<reference evidence="9" key="2">
    <citation type="submission" date="2023-05" db="EMBL/GenBank/DDBJ databases">
        <authorList>
            <person name="Fouks B."/>
        </authorList>
    </citation>
    <scope>NUCLEOTIDE SEQUENCE</scope>
    <source>
        <strain evidence="9">Stay&amp;Tobe</strain>
        <tissue evidence="9">Testes</tissue>
    </source>
</reference>
<dbReference type="InterPro" id="IPR037519">
    <property type="entry name" value="LITAF_fam"/>
</dbReference>
<evidence type="ECO:0000256" key="4">
    <source>
        <dbReference type="ARBA" id="ARBA00005975"/>
    </source>
</evidence>
<dbReference type="SMART" id="SM00714">
    <property type="entry name" value="LITAF"/>
    <property type="match status" value="1"/>
</dbReference>
<dbReference type="InterPro" id="IPR006629">
    <property type="entry name" value="LITAF"/>
</dbReference>
<evidence type="ECO:0000256" key="1">
    <source>
        <dbReference type="ARBA" id="ARBA00004414"/>
    </source>
</evidence>
<gene>
    <name evidence="9" type="ORF">L9F63_028389</name>
</gene>
<dbReference type="PANTHER" id="PTHR23292">
    <property type="entry name" value="LIPOPOLYSACCHARIDE-INDUCED TUMOR NECROSIS FACTOR-ALPHA FACTOR"/>
    <property type="match status" value="1"/>
</dbReference>
<evidence type="ECO:0000313" key="9">
    <source>
        <dbReference type="EMBL" id="KAJ9586567.1"/>
    </source>
</evidence>
<evidence type="ECO:0000256" key="7">
    <source>
        <dbReference type="ARBA" id="ARBA00023136"/>
    </source>
</evidence>
<keyword evidence="6" id="KW-0862">Zinc</keyword>
<dbReference type="Pfam" id="PF10601">
    <property type="entry name" value="zf-LITAF-like"/>
    <property type="match status" value="1"/>
</dbReference>
<evidence type="ECO:0000256" key="5">
    <source>
        <dbReference type="ARBA" id="ARBA00022723"/>
    </source>
</evidence>
<evidence type="ECO:0000256" key="6">
    <source>
        <dbReference type="ARBA" id="ARBA00022833"/>
    </source>
</evidence>
<feature type="domain" description="LITAF" evidence="8">
    <location>
        <begin position="73"/>
        <end position="156"/>
    </location>
</feature>
<keyword evidence="7" id="KW-0472">Membrane</keyword>
<dbReference type="GO" id="GO:0008270">
    <property type="term" value="F:zinc ion binding"/>
    <property type="evidence" value="ECO:0007669"/>
    <property type="project" value="TreeGrafter"/>
</dbReference>
<comment type="similarity">
    <text evidence="4">Belongs to the CDIP1/LITAF family.</text>
</comment>
<dbReference type="GO" id="GO:0031902">
    <property type="term" value="C:late endosome membrane"/>
    <property type="evidence" value="ECO:0007669"/>
    <property type="project" value="UniProtKB-SubCell"/>
</dbReference>
<keyword evidence="10" id="KW-1185">Reference proteome</keyword>
<dbReference type="AlphaFoldDB" id="A0AAD7ZTT0"/>
<feature type="non-terminal residue" evidence="9">
    <location>
        <position position="1"/>
    </location>
</feature>
<evidence type="ECO:0000256" key="2">
    <source>
        <dbReference type="ARBA" id="ARBA00004481"/>
    </source>
</evidence>
<protein>
    <recommendedName>
        <fullName evidence="8">LITAF domain-containing protein</fullName>
    </recommendedName>
</protein>
<keyword evidence="5" id="KW-0479">Metal-binding</keyword>
<accession>A0AAD7ZTT0</accession>
<dbReference type="Proteomes" id="UP001233999">
    <property type="component" value="Unassembled WGS sequence"/>
</dbReference>